<keyword evidence="2" id="KW-1185">Reference proteome</keyword>
<name>K4I345_9CAUD</name>
<accession>K4I345</accession>
<gene>
    <name evidence="1" type="ORF">TG1_35</name>
</gene>
<evidence type="ECO:0000313" key="1">
    <source>
        <dbReference type="EMBL" id="AFU62230.1"/>
    </source>
</evidence>
<proteinExistence type="predicted"/>
<dbReference type="Proteomes" id="UP000008669">
    <property type="component" value="Segment"/>
</dbReference>
<protein>
    <submittedName>
        <fullName evidence="1">Uncharacterized protein</fullName>
    </submittedName>
</protein>
<sequence length="98" mass="10990">MQITQETKAVLNAERGRVVGFVKSTEPRKISLAVPADRAVMTPAQARQLAAWLVEEADRVERLSTTPTTSAQWRTAERERQAEIRRALGAQYVGTRRV</sequence>
<evidence type="ECO:0000313" key="2">
    <source>
        <dbReference type="Proteomes" id="UP000008669"/>
    </source>
</evidence>
<dbReference type="KEGG" id="vg:13827584"/>
<dbReference type="EMBL" id="JX182372">
    <property type="protein sequence ID" value="AFU62230.1"/>
    <property type="molecule type" value="Genomic_DNA"/>
</dbReference>
<organism evidence="1 2">
    <name type="scientific">Streptomyces phage TG1</name>
    <dbReference type="NCBI Taxonomy" id="2927987"/>
    <lineage>
        <taxon>Viruses</taxon>
        <taxon>Duplodnaviria</taxon>
        <taxon>Heunggongvirae</taxon>
        <taxon>Uroviricota</taxon>
        <taxon>Caudoviricetes</taxon>
        <taxon>Colingsworthviridae</taxon>
        <taxon>Tigunavirus</taxon>
        <taxon>Tigunavirus TG1</taxon>
    </lineage>
</organism>
<reference evidence="1 2" key="1">
    <citation type="submission" date="2012-06" db="EMBL/GenBank/DDBJ databases">
        <authorList>
            <person name="Smith M.C.M."/>
            <person name="Hendrix R."/>
            <person name="Hatfull G.F."/>
        </authorList>
    </citation>
    <scope>NUCLEOTIDE SEQUENCE [LARGE SCALE GENOMIC DNA]</scope>
</reference>